<dbReference type="RefSeq" id="WP_198519176.1">
    <property type="nucleotide sequence ID" value="NZ_PHUF01000003.1"/>
</dbReference>
<keyword evidence="2" id="KW-1185">Reference proteome</keyword>
<protein>
    <submittedName>
        <fullName evidence="1">Uncharacterized protein</fullName>
    </submittedName>
</protein>
<accession>A0A2N0HK97</accession>
<evidence type="ECO:0000313" key="1">
    <source>
        <dbReference type="EMBL" id="PKB19384.1"/>
    </source>
</evidence>
<dbReference type="AlphaFoldDB" id="A0A2N0HK97"/>
<dbReference type="Proteomes" id="UP000232587">
    <property type="component" value="Unassembled WGS sequence"/>
</dbReference>
<dbReference type="EMBL" id="PHUF01000003">
    <property type="protein sequence ID" value="PKB19384.1"/>
    <property type="molecule type" value="Genomic_DNA"/>
</dbReference>
<comment type="caution">
    <text evidence="1">The sequence shown here is derived from an EMBL/GenBank/DDBJ whole genome shotgun (WGS) entry which is preliminary data.</text>
</comment>
<name>A0A2N0HK97_9SPHN</name>
<evidence type="ECO:0000313" key="2">
    <source>
        <dbReference type="Proteomes" id="UP000232587"/>
    </source>
</evidence>
<sequence length="105" mass="11152">MAIRTTRTQVTFNAPFALPELDGVQPGGTYDVETDEEAFEGNERTVFVRIATLLRVRSSGSTSTVTINPAGLQAALDRDAASSLIAGEAIPPHAKLTPRTNLPLS</sequence>
<proteinExistence type="predicted"/>
<reference evidence="1 2" key="1">
    <citation type="submission" date="2017-11" db="EMBL/GenBank/DDBJ databases">
        <title>Genomic Encyclopedia of Type Strains, Phase III (KMG-III): the genomes of soil and plant-associated and newly described type strains.</title>
        <authorList>
            <person name="Whitman W."/>
        </authorList>
    </citation>
    <scope>NUCLEOTIDE SEQUENCE [LARGE SCALE GENOMIC DNA]</scope>
    <source>
        <strain evidence="1 2">CGMCC 1.12274</strain>
    </source>
</reference>
<gene>
    <name evidence="1" type="ORF">B0I00_1616</name>
</gene>
<organism evidence="1 2">
    <name type="scientific">Novosphingobium kunmingense</name>
    <dbReference type="NCBI Taxonomy" id="1211806"/>
    <lineage>
        <taxon>Bacteria</taxon>
        <taxon>Pseudomonadati</taxon>
        <taxon>Pseudomonadota</taxon>
        <taxon>Alphaproteobacteria</taxon>
        <taxon>Sphingomonadales</taxon>
        <taxon>Sphingomonadaceae</taxon>
        <taxon>Novosphingobium</taxon>
    </lineage>
</organism>